<feature type="compositionally biased region" description="Polar residues" evidence="1">
    <location>
        <begin position="1"/>
        <end position="13"/>
    </location>
</feature>
<evidence type="ECO:0000256" key="2">
    <source>
        <dbReference type="SAM" id="Phobius"/>
    </source>
</evidence>
<keyword evidence="2" id="KW-1133">Transmembrane helix</keyword>
<organism evidence="3 4">
    <name type="scientific">Bradyrhizobium lablabi</name>
    <dbReference type="NCBI Taxonomy" id="722472"/>
    <lineage>
        <taxon>Bacteria</taxon>
        <taxon>Pseudomonadati</taxon>
        <taxon>Pseudomonadota</taxon>
        <taxon>Alphaproteobacteria</taxon>
        <taxon>Hyphomicrobiales</taxon>
        <taxon>Nitrobacteraceae</taxon>
        <taxon>Bradyrhizobium</taxon>
    </lineage>
</organism>
<evidence type="ECO:0000313" key="4">
    <source>
        <dbReference type="Proteomes" id="UP000051660"/>
    </source>
</evidence>
<dbReference type="Proteomes" id="UP000051660">
    <property type="component" value="Unassembled WGS sequence"/>
</dbReference>
<sequence>MVESTSMESQNEMSEPRTIDDDATSTTPRIVNGLTFRPRKKINVWKGLGIFLGTTLVPDVVVLLAIVPFAVRRILKYLDARGMLADRPDVPEMIGPIISE</sequence>
<dbReference type="EMBL" id="LLYB01000125">
    <property type="protein sequence ID" value="KRR16673.1"/>
    <property type="molecule type" value="Genomic_DNA"/>
</dbReference>
<gene>
    <name evidence="3" type="ORF">CQ14_13750</name>
</gene>
<feature type="transmembrane region" description="Helical" evidence="2">
    <location>
        <begin position="48"/>
        <end position="71"/>
    </location>
</feature>
<dbReference type="AlphaFoldDB" id="A0A0R3M9W4"/>
<evidence type="ECO:0000313" key="3">
    <source>
        <dbReference type="EMBL" id="KRR16673.1"/>
    </source>
</evidence>
<proteinExistence type="predicted"/>
<accession>A0A0R3M9W4</accession>
<comment type="caution">
    <text evidence="3">The sequence shown here is derived from an EMBL/GenBank/DDBJ whole genome shotgun (WGS) entry which is preliminary data.</text>
</comment>
<reference evidence="3 4" key="1">
    <citation type="submission" date="2014-03" db="EMBL/GenBank/DDBJ databases">
        <title>Bradyrhizobium valentinum sp. nov., isolated from effective nodules of Lupinus mariae-josephae, a lupine endemic of basic-lime soils in Eastern Spain.</title>
        <authorList>
            <person name="Duran D."/>
            <person name="Rey L."/>
            <person name="Navarro A."/>
            <person name="Busquets A."/>
            <person name="Imperial J."/>
            <person name="Ruiz-Argueso T."/>
        </authorList>
    </citation>
    <scope>NUCLEOTIDE SEQUENCE [LARGE SCALE GENOMIC DNA]</scope>
    <source>
        <strain evidence="3 4">CCBAU 23086</strain>
    </source>
</reference>
<name>A0A0R3M9W4_9BRAD</name>
<protein>
    <submittedName>
        <fullName evidence="3">Uncharacterized protein</fullName>
    </submittedName>
</protein>
<evidence type="ECO:0000256" key="1">
    <source>
        <dbReference type="SAM" id="MobiDB-lite"/>
    </source>
</evidence>
<keyword evidence="2" id="KW-0812">Transmembrane</keyword>
<keyword evidence="2" id="KW-0472">Membrane</keyword>
<feature type="region of interest" description="Disordered" evidence="1">
    <location>
        <begin position="1"/>
        <end position="28"/>
    </location>
</feature>